<evidence type="ECO:0000313" key="1">
    <source>
        <dbReference type="EMBL" id="MEK8130537.1"/>
    </source>
</evidence>
<sequence>MAAASPSLPARRIHGPALQLDGYDGIPVIQISSGQIDPQPTDRMMS</sequence>
<accession>A0ABU9DNV2</accession>
<evidence type="ECO:0000313" key="2">
    <source>
        <dbReference type="Proteomes" id="UP001469365"/>
    </source>
</evidence>
<proteinExistence type="predicted"/>
<organism evidence="1 2">
    <name type="scientific">Paenibacillus filicis</name>
    <dbReference type="NCBI Taxonomy" id="669464"/>
    <lineage>
        <taxon>Bacteria</taxon>
        <taxon>Bacillati</taxon>
        <taxon>Bacillota</taxon>
        <taxon>Bacilli</taxon>
        <taxon>Bacillales</taxon>
        <taxon>Paenibacillaceae</taxon>
        <taxon>Paenibacillus</taxon>
    </lineage>
</organism>
<dbReference type="EMBL" id="JBBPCC010000015">
    <property type="protein sequence ID" value="MEK8130537.1"/>
    <property type="molecule type" value="Genomic_DNA"/>
</dbReference>
<dbReference type="RefSeq" id="WP_341417674.1">
    <property type="nucleotide sequence ID" value="NZ_JBBPCC010000015.1"/>
</dbReference>
<comment type="caution">
    <text evidence="1">The sequence shown here is derived from an EMBL/GenBank/DDBJ whole genome shotgun (WGS) entry which is preliminary data.</text>
</comment>
<dbReference type="Proteomes" id="UP001469365">
    <property type="component" value="Unassembled WGS sequence"/>
</dbReference>
<gene>
    <name evidence="1" type="ORF">WMW72_21765</name>
</gene>
<reference evidence="1 2" key="1">
    <citation type="submission" date="2024-04" db="EMBL/GenBank/DDBJ databases">
        <title>draft genome sequnece of Paenibacillus filicis.</title>
        <authorList>
            <person name="Kim D.-U."/>
        </authorList>
    </citation>
    <scope>NUCLEOTIDE SEQUENCE [LARGE SCALE GENOMIC DNA]</scope>
    <source>
        <strain evidence="1 2">KACC14197</strain>
    </source>
</reference>
<keyword evidence="2" id="KW-1185">Reference proteome</keyword>
<protein>
    <submittedName>
        <fullName evidence="1">Uncharacterized protein</fullName>
    </submittedName>
</protein>
<name>A0ABU9DNV2_9BACL</name>